<evidence type="ECO:0000313" key="2">
    <source>
        <dbReference type="EMBL" id="AEJ95071.1"/>
    </source>
</evidence>
<evidence type="ECO:0000313" key="3">
    <source>
        <dbReference type="Proteomes" id="UP000224812"/>
    </source>
</evidence>
<dbReference type="Proteomes" id="UP000224812">
    <property type="component" value="Segment"/>
</dbReference>
<organism evidence="2 3">
    <name type="scientific">Mycobacterium phage Gladiator</name>
    <dbReference type="NCBI Taxonomy" id="2920886"/>
    <lineage>
        <taxon>Viruses</taxon>
        <taxon>Duplodnaviria</taxon>
        <taxon>Heunggongvirae</taxon>
        <taxon>Uroviricota</taxon>
        <taxon>Caudoviricetes</taxon>
        <taxon>Gladiatorvirus</taxon>
        <taxon>Gladiatorvirus gladiator</taxon>
    </lineage>
</organism>
<proteinExistence type="predicted"/>
<sequence>MTPTLKGKPLMATPNQMPKRTNPMHQQILSGLLANKPTSWAHKTLLKGDDGKEVVVETKVVGQVPRNALARNVSEHNIDQAARRWLR</sequence>
<dbReference type="EMBL" id="JF704097">
    <property type="protein sequence ID" value="AEJ95071.1"/>
    <property type="molecule type" value="Genomic_DNA"/>
</dbReference>
<feature type="compositionally biased region" description="Polar residues" evidence="1">
    <location>
        <begin position="13"/>
        <end position="22"/>
    </location>
</feature>
<gene>
    <name evidence="2" type="primary">64</name>
    <name evidence="2" type="ORF">GLADIATOR_64</name>
</gene>
<dbReference type="Pfam" id="PF17471">
    <property type="entry name" value="GP63"/>
    <property type="match status" value="1"/>
</dbReference>
<feature type="region of interest" description="Disordered" evidence="1">
    <location>
        <begin position="1"/>
        <end position="22"/>
    </location>
</feature>
<dbReference type="GeneID" id="40232277"/>
<evidence type="ECO:0000256" key="1">
    <source>
        <dbReference type="SAM" id="MobiDB-lite"/>
    </source>
</evidence>
<name>G1BMK1_9CAUD</name>
<dbReference type="OrthoDB" id="19170at10239"/>
<keyword evidence="3" id="KW-1185">Reference proteome</keyword>
<accession>G1BMK1</accession>
<reference evidence="2 3" key="1">
    <citation type="journal article" date="2012" name="J. Virol.">
        <title>Complete Genome Sequences of 138 Mycobacteriophages.</title>
        <authorList>
            <consortium name="the Science Education Alliance Phage Hunters Advancing Genomics and Evolutionary Science Program"/>
            <consortium name="the KwaZulu-Natal Research Institute for Tuberculosis and HIV Mycobacterial Genetics Course Students"/>
            <consortium name="the Phage Hunters Integrating Research and Education Program"/>
            <person name="Hatfull G.F."/>
        </authorList>
    </citation>
    <scope>NUCLEOTIDE SEQUENCE [LARGE SCALE GENOMIC DNA]</scope>
    <source>
        <strain evidence="3">Gladiator</strain>
    </source>
</reference>
<dbReference type="RefSeq" id="YP_009635558.1">
    <property type="nucleotide sequence ID" value="NC_042309.1"/>
</dbReference>
<protein>
    <submittedName>
        <fullName evidence="2">Uncharacterized protein</fullName>
    </submittedName>
</protein>
<dbReference type="InterPro" id="IPR035341">
    <property type="entry name" value="Gp63"/>
</dbReference>